<feature type="region of interest" description="Disordered" evidence="1">
    <location>
        <begin position="231"/>
        <end position="270"/>
    </location>
</feature>
<name>A0A0J9TJW0_PLAVI</name>
<accession>A0A0J9TJW0</accession>
<dbReference type="EMBL" id="KQ235714">
    <property type="protein sequence ID" value="KMZ95990.1"/>
    <property type="molecule type" value="Genomic_DNA"/>
</dbReference>
<dbReference type="AlphaFoldDB" id="A0A0J9TJW0"/>
<gene>
    <name evidence="2" type="ORF">PVNG_02839</name>
</gene>
<evidence type="ECO:0000313" key="3">
    <source>
        <dbReference type="Proteomes" id="UP000053239"/>
    </source>
</evidence>
<dbReference type="Pfam" id="PF05795">
    <property type="entry name" value="Plasmodium_Vir"/>
    <property type="match status" value="1"/>
</dbReference>
<sequence length="354" mass="41294">MKQVLSSLPSTINYKRLNENYGKYVDYGQSDKLCDQLKKTFPERLGDYTSIEEFCEKLTEILTRFNTLSFLGSFEENKCIIVKYWMYDQLFNFIKGEYVIQNMRPLLDILSSIWKDYITDKKCNLDDAHMYSEENFNKIKVLFDYAQDYNTIKSAIKPPKMECSDVYMNYLDKGVQIYKEIKQDCLNNSDKPYCLQFKNLETLYNMDNLSNKICEIENAYLKFSPEVFDSHDVEDSETEEGETKSLGEGAQEMEDVEDEDTRDTEEAGDVLEDPARMLQLKQNVQLEKGPLYSQAESHTLSPSPFSTHDNIRKAVIPVSGGLLSLFMFYKVRINNTLKGMPYYIRTLLCCVHIY</sequence>
<evidence type="ECO:0000313" key="2">
    <source>
        <dbReference type="EMBL" id="KMZ95990.1"/>
    </source>
</evidence>
<proteinExistence type="predicted"/>
<dbReference type="Proteomes" id="UP000053239">
    <property type="component" value="Unassembled WGS sequence"/>
</dbReference>
<dbReference type="InterPro" id="IPR008780">
    <property type="entry name" value="Plasmodium_Vir"/>
</dbReference>
<protein>
    <submittedName>
        <fullName evidence="2">Uncharacterized protein</fullName>
    </submittedName>
</protein>
<organism evidence="2 3">
    <name type="scientific">Plasmodium vivax North Korean</name>
    <dbReference type="NCBI Taxonomy" id="1035514"/>
    <lineage>
        <taxon>Eukaryota</taxon>
        <taxon>Sar</taxon>
        <taxon>Alveolata</taxon>
        <taxon>Apicomplexa</taxon>
        <taxon>Aconoidasida</taxon>
        <taxon>Haemosporida</taxon>
        <taxon>Plasmodiidae</taxon>
        <taxon>Plasmodium</taxon>
        <taxon>Plasmodium (Plasmodium)</taxon>
    </lineage>
</organism>
<dbReference type="OrthoDB" id="10322588at2759"/>
<reference evidence="2 3" key="1">
    <citation type="submission" date="2011-09" db="EMBL/GenBank/DDBJ databases">
        <title>The Genome Sequence of Plasmodium vivax North Korean.</title>
        <authorList>
            <consortium name="The Broad Institute Genome Sequencing Platform"/>
            <consortium name="The Broad Institute Genome Sequencing Center for Infectious Disease"/>
            <person name="Neafsey D."/>
            <person name="Carlton J."/>
            <person name="Barnwell J."/>
            <person name="Collins W."/>
            <person name="Escalante A."/>
            <person name="Mullikin J."/>
            <person name="Saul A."/>
            <person name="Guigo R."/>
            <person name="Camara F."/>
            <person name="Young S.K."/>
            <person name="Zeng Q."/>
            <person name="Gargeya S."/>
            <person name="Fitzgerald M."/>
            <person name="Haas B."/>
            <person name="Abouelleil A."/>
            <person name="Alvarado L."/>
            <person name="Arachchi H.M."/>
            <person name="Berlin A."/>
            <person name="Brown A."/>
            <person name="Chapman S.B."/>
            <person name="Chen Z."/>
            <person name="Dunbar C."/>
            <person name="Freedman E."/>
            <person name="Gearin G."/>
            <person name="Gellesch M."/>
            <person name="Goldberg J."/>
            <person name="Griggs A."/>
            <person name="Gujja S."/>
            <person name="Heiman D."/>
            <person name="Howarth C."/>
            <person name="Larson L."/>
            <person name="Lui A."/>
            <person name="MacDonald P.J.P."/>
            <person name="Montmayeur A."/>
            <person name="Murphy C."/>
            <person name="Neiman D."/>
            <person name="Pearson M."/>
            <person name="Priest M."/>
            <person name="Roberts A."/>
            <person name="Saif S."/>
            <person name="Shea T."/>
            <person name="Shenoy N."/>
            <person name="Sisk P."/>
            <person name="Stolte C."/>
            <person name="Sykes S."/>
            <person name="Wortman J."/>
            <person name="Nusbaum C."/>
            <person name="Birren B."/>
        </authorList>
    </citation>
    <scope>NUCLEOTIDE SEQUENCE [LARGE SCALE GENOMIC DNA]</scope>
    <source>
        <strain evidence="2 3">North Korean</strain>
    </source>
</reference>
<evidence type="ECO:0000256" key="1">
    <source>
        <dbReference type="SAM" id="MobiDB-lite"/>
    </source>
</evidence>
<feature type="compositionally biased region" description="Acidic residues" evidence="1">
    <location>
        <begin position="251"/>
        <end position="270"/>
    </location>
</feature>